<reference evidence="3" key="1">
    <citation type="journal article" date="2019" name="Int. J. Syst. Evol. Microbiol.">
        <title>The Global Catalogue of Microorganisms (GCM) 10K type strain sequencing project: providing services to taxonomists for standard genome sequencing and annotation.</title>
        <authorList>
            <consortium name="The Broad Institute Genomics Platform"/>
            <consortium name="The Broad Institute Genome Sequencing Center for Infectious Disease"/>
            <person name="Wu L."/>
            <person name="Ma J."/>
        </authorList>
    </citation>
    <scope>NUCLEOTIDE SEQUENCE [LARGE SCALE GENOMIC DNA]</scope>
    <source>
        <strain evidence="3">CCUG 63418</strain>
    </source>
</reference>
<keyword evidence="3" id="KW-1185">Reference proteome</keyword>
<organism evidence="2 3">
    <name type="scientific">Mucilaginibacter calamicampi</name>
    <dbReference type="NCBI Taxonomy" id="1302352"/>
    <lineage>
        <taxon>Bacteria</taxon>
        <taxon>Pseudomonadati</taxon>
        <taxon>Bacteroidota</taxon>
        <taxon>Sphingobacteriia</taxon>
        <taxon>Sphingobacteriales</taxon>
        <taxon>Sphingobacteriaceae</taxon>
        <taxon>Mucilaginibacter</taxon>
    </lineage>
</organism>
<evidence type="ECO:0000313" key="2">
    <source>
        <dbReference type="EMBL" id="MFD0752017.1"/>
    </source>
</evidence>
<protein>
    <submittedName>
        <fullName evidence="2">Uncharacterized protein</fullName>
    </submittedName>
</protein>
<proteinExistence type="predicted"/>
<keyword evidence="1" id="KW-0812">Transmembrane</keyword>
<keyword evidence="1" id="KW-0472">Membrane</keyword>
<dbReference type="RefSeq" id="WP_377102341.1">
    <property type="nucleotide sequence ID" value="NZ_JBHTHU010000022.1"/>
</dbReference>
<keyword evidence="1" id="KW-1133">Transmembrane helix</keyword>
<evidence type="ECO:0000256" key="1">
    <source>
        <dbReference type="SAM" id="Phobius"/>
    </source>
</evidence>
<accession>A0ABW2YZU6</accession>
<name>A0ABW2YZU6_9SPHI</name>
<comment type="caution">
    <text evidence="2">The sequence shown here is derived from an EMBL/GenBank/DDBJ whole genome shotgun (WGS) entry which is preliminary data.</text>
</comment>
<dbReference type="Proteomes" id="UP001596958">
    <property type="component" value="Unassembled WGS sequence"/>
</dbReference>
<feature type="transmembrane region" description="Helical" evidence="1">
    <location>
        <begin position="63"/>
        <end position="82"/>
    </location>
</feature>
<dbReference type="EMBL" id="JBHTHU010000022">
    <property type="protein sequence ID" value="MFD0752017.1"/>
    <property type="molecule type" value="Genomic_DNA"/>
</dbReference>
<feature type="transmembrane region" description="Helical" evidence="1">
    <location>
        <begin position="38"/>
        <end position="57"/>
    </location>
</feature>
<sequence>MSNQYSIFQERALSDKEIKSLKLDLAYTTKRIAFQKKFLSGYIAIALIIGTYSYFKFATVQEHYLLFGCALVYILIGGWVFVEQYGRLTRKVKSFNFVLQDGRVNFLQINTDSYIELPENEDEGVHYFFQLSDNRILAFGGQSFYPTSKFPSNNFEITFCYGLKNEVVLQKIYSYGERLKPIKRIKGKKKFALMASDNYPAEFTIISGQLKNVEDLIRKN</sequence>
<gene>
    <name evidence="2" type="ORF">ACFQZS_17820</name>
</gene>
<evidence type="ECO:0000313" key="3">
    <source>
        <dbReference type="Proteomes" id="UP001596958"/>
    </source>
</evidence>